<dbReference type="SFLD" id="SFLDG00301">
    <property type="entry name" value="RuBisCO-like_proteins"/>
    <property type="match status" value="1"/>
</dbReference>
<dbReference type="Proteomes" id="UP000194139">
    <property type="component" value="Chromosome"/>
</dbReference>
<dbReference type="Gene3D" id="3.30.70.150">
    <property type="entry name" value="RuBisCO large subunit, N-terminal domain"/>
    <property type="match status" value="1"/>
</dbReference>
<dbReference type="InterPro" id="IPR000685">
    <property type="entry name" value="RuBisCO_lsu_C"/>
</dbReference>
<accession>A0A1W6Z4U6</accession>
<evidence type="ECO:0000259" key="5">
    <source>
        <dbReference type="Pfam" id="PF00016"/>
    </source>
</evidence>
<dbReference type="SFLD" id="SFLDS00014">
    <property type="entry name" value="RuBisCO"/>
    <property type="match status" value="1"/>
</dbReference>
<keyword evidence="2" id="KW-0479">Metal-binding</keyword>
<sequence>MTDTSRRDFRATYLIETPFPLEQAADVLAGEQSSGTFVRVAGETDDLRRRSRAVVESIQELGVSDTPSLPNAYLARRGVKGPFRQAHITVSFPIDNVGANLPTLAATVAGNIYDLGEMTGVKLLSLDLPADYVRRFDAPRHGVRGTRALTGRAAGPVLGTIIKPNVGMPPEETARVVAGLCAAGVDFIKDDEVMANPPHSPLAKRVEAVMRVINEHAGRTGRKVMYAFNISDDVDAMRSHAALVEAAGGTCVMASLNWCGFSAIQALRRATPLAVHGHRNGLAAMARHPALGMAFPAYQALWRLAGVDQLHVNGLGGKFYESDDSVIASARACLTAMAGDDAVMPVFSSGQWAGTVPATFAALGTEDLIFLSGGGILGHPDGAAAGVQSIRDAWEAAAAGVPLPEFARNRPALAQALAFYG</sequence>
<dbReference type="PANTHER" id="PTHR42704">
    <property type="entry name" value="RIBULOSE BISPHOSPHATE CARBOXYLASE"/>
    <property type="match status" value="1"/>
</dbReference>
<dbReference type="AlphaFoldDB" id="A0A1W6Z4U6"/>
<dbReference type="SUPFAM" id="SSF54966">
    <property type="entry name" value="RuBisCO, large subunit, small (N-terminal) domain"/>
    <property type="match status" value="1"/>
</dbReference>
<evidence type="ECO:0000313" key="7">
    <source>
        <dbReference type="EMBL" id="ARP88204.1"/>
    </source>
</evidence>
<evidence type="ECO:0000256" key="1">
    <source>
        <dbReference type="ARBA" id="ARBA00001946"/>
    </source>
</evidence>
<keyword evidence="3" id="KW-0460">Magnesium</keyword>
<comment type="similarity">
    <text evidence="4">Belongs to the RuBisCO large chain family.</text>
</comment>
<dbReference type="OrthoDB" id="9770811at2"/>
<evidence type="ECO:0000259" key="6">
    <source>
        <dbReference type="Pfam" id="PF02788"/>
    </source>
</evidence>
<evidence type="ECO:0000256" key="3">
    <source>
        <dbReference type="ARBA" id="ARBA00022842"/>
    </source>
</evidence>
<dbReference type="InterPro" id="IPR036422">
    <property type="entry name" value="RuBisCO_lsu_N_sf"/>
</dbReference>
<comment type="cofactor">
    <cofactor evidence="1">
        <name>Mg(2+)</name>
        <dbReference type="ChEBI" id="CHEBI:18420"/>
    </cofactor>
</comment>
<keyword evidence="8" id="KW-1185">Reference proteome</keyword>
<dbReference type="PANTHER" id="PTHR42704:SF17">
    <property type="entry name" value="RIBULOSE BISPHOSPHATE CARBOXYLASE LARGE CHAIN"/>
    <property type="match status" value="1"/>
</dbReference>
<dbReference type="GO" id="GO:0000287">
    <property type="term" value="F:magnesium ion binding"/>
    <property type="evidence" value="ECO:0007669"/>
    <property type="project" value="InterPro"/>
</dbReference>
<gene>
    <name evidence="7" type="ORF">CAL13_19795</name>
</gene>
<evidence type="ECO:0000256" key="2">
    <source>
        <dbReference type="ARBA" id="ARBA00022723"/>
    </source>
</evidence>
<feature type="domain" description="Ribulose bisphosphate carboxylase large subunit ferrodoxin-like N-terminal" evidence="6">
    <location>
        <begin position="11"/>
        <end position="132"/>
    </location>
</feature>
<dbReference type="InterPro" id="IPR036376">
    <property type="entry name" value="RuBisCO_lsu_C_sf"/>
</dbReference>
<dbReference type="GO" id="GO:0016984">
    <property type="term" value="F:ribulose-bisphosphate carboxylase activity"/>
    <property type="evidence" value="ECO:0007669"/>
    <property type="project" value="InterPro"/>
</dbReference>
<dbReference type="Gene3D" id="3.20.20.110">
    <property type="entry name" value="Ribulose bisphosphate carboxylase, large subunit, C-terminal domain"/>
    <property type="match status" value="1"/>
</dbReference>
<feature type="domain" description="Ribulose bisphosphate carboxylase large subunit C-terminal" evidence="5">
    <location>
        <begin position="144"/>
        <end position="420"/>
    </location>
</feature>
<dbReference type="CDD" id="cd08207">
    <property type="entry name" value="RLP_NonPhot"/>
    <property type="match status" value="1"/>
</dbReference>
<dbReference type="Pfam" id="PF02788">
    <property type="entry name" value="RuBisCO_large_N"/>
    <property type="match status" value="1"/>
</dbReference>
<dbReference type="InterPro" id="IPR020878">
    <property type="entry name" value="RuBisCo_large_chain_AS"/>
</dbReference>
<evidence type="ECO:0000313" key="8">
    <source>
        <dbReference type="Proteomes" id="UP000194139"/>
    </source>
</evidence>
<proteinExistence type="inferred from homology"/>
<protein>
    <submittedName>
        <fullName evidence="7">Ribulose 1,5-bisphosphate carboxylase</fullName>
    </submittedName>
</protein>
<dbReference type="PROSITE" id="PS00157">
    <property type="entry name" value="RUBISCO_LARGE"/>
    <property type="match status" value="1"/>
</dbReference>
<name>A0A1W6Z4U6_9BORD</name>
<dbReference type="GO" id="GO:0015977">
    <property type="term" value="P:carbon fixation"/>
    <property type="evidence" value="ECO:0007669"/>
    <property type="project" value="InterPro"/>
</dbReference>
<dbReference type="Pfam" id="PF00016">
    <property type="entry name" value="RuBisCO_large"/>
    <property type="match status" value="1"/>
</dbReference>
<dbReference type="RefSeq" id="WP_086058917.1">
    <property type="nucleotide sequence ID" value="NZ_CP021109.1"/>
</dbReference>
<evidence type="ECO:0000256" key="4">
    <source>
        <dbReference type="RuleBase" id="RU003834"/>
    </source>
</evidence>
<dbReference type="EMBL" id="CP021109">
    <property type="protein sequence ID" value="ARP88204.1"/>
    <property type="molecule type" value="Genomic_DNA"/>
</dbReference>
<dbReference type="InterPro" id="IPR017443">
    <property type="entry name" value="RuBisCO_lsu_fd_N"/>
</dbReference>
<organism evidence="7 8">
    <name type="scientific">Bordetella genomosp. 9</name>
    <dbReference type="NCBI Taxonomy" id="1416803"/>
    <lineage>
        <taxon>Bacteria</taxon>
        <taxon>Pseudomonadati</taxon>
        <taxon>Pseudomonadota</taxon>
        <taxon>Betaproteobacteria</taxon>
        <taxon>Burkholderiales</taxon>
        <taxon>Alcaligenaceae</taxon>
        <taxon>Bordetella</taxon>
    </lineage>
</organism>
<dbReference type="SUPFAM" id="SSF51649">
    <property type="entry name" value="RuBisCo, C-terminal domain"/>
    <property type="match status" value="1"/>
</dbReference>
<reference evidence="7 8" key="1">
    <citation type="submission" date="2017-05" db="EMBL/GenBank/DDBJ databases">
        <title>Complete and WGS of Bordetella genogroups.</title>
        <authorList>
            <person name="Spilker T."/>
            <person name="LiPuma J."/>
        </authorList>
    </citation>
    <scope>NUCLEOTIDE SEQUENCE [LARGE SCALE GENOMIC DNA]</scope>
    <source>
        <strain evidence="7 8">AU17164</strain>
    </source>
</reference>
<dbReference type="InterPro" id="IPR033966">
    <property type="entry name" value="RuBisCO"/>
</dbReference>